<evidence type="ECO:0000313" key="1">
    <source>
        <dbReference type="EMBL" id="KAL2612117.1"/>
    </source>
</evidence>
<name>A0ABD1XT88_9MARC</name>
<dbReference type="AlphaFoldDB" id="A0ABD1XT88"/>
<dbReference type="Proteomes" id="UP001605036">
    <property type="component" value="Unassembled WGS sequence"/>
</dbReference>
<accession>A0ABD1XT88</accession>
<proteinExistence type="predicted"/>
<reference evidence="1 2" key="1">
    <citation type="submission" date="2024-09" db="EMBL/GenBank/DDBJ databases">
        <title>Chromosome-scale assembly of Riccia fluitans.</title>
        <authorList>
            <person name="Paukszto L."/>
            <person name="Sawicki J."/>
            <person name="Karawczyk K."/>
            <person name="Piernik-Szablinska J."/>
            <person name="Szczecinska M."/>
            <person name="Mazdziarz M."/>
        </authorList>
    </citation>
    <scope>NUCLEOTIDE SEQUENCE [LARGE SCALE GENOMIC DNA]</scope>
    <source>
        <strain evidence="1">Rf_01</strain>
        <tissue evidence="1">Aerial parts of the thallus</tissue>
    </source>
</reference>
<protein>
    <submittedName>
        <fullName evidence="1">Uncharacterized protein</fullName>
    </submittedName>
</protein>
<gene>
    <name evidence="1" type="ORF">R1flu_023809</name>
</gene>
<evidence type="ECO:0000313" key="2">
    <source>
        <dbReference type="Proteomes" id="UP001605036"/>
    </source>
</evidence>
<comment type="caution">
    <text evidence="1">The sequence shown here is derived from an EMBL/GenBank/DDBJ whole genome shotgun (WGS) entry which is preliminary data.</text>
</comment>
<keyword evidence="2" id="KW-1185">Reference proteome</keyword>
<sequence length="111" mass="11849">MIGISIDATSLLASESRLQLQLTPVVSLNTNPFYGIGSVPTSGATVKGMASMTRIETDARAKHYGGEARSAVLAHLTFLHARKLMLDTAMEVFANPKARTLREHGDAYGSS</sequence>
<organism evidence="1 2">
    <name type="scientific">Riccia fluitans</name>
    <dbReference type="NCBI Taxonomy" id="41844"/>
    <lineage>
        <taxon>Eukaryota</taxon>
        <taxon>Viridiplantae</taxon>
        <taxon>Streptophyta</taxon>
        <taxon>Embryophyta</taxon>
        <taxon>Marchantiophyta</taxon>
        <taxon>Marchantiopsida</taxon>
        <taxon>Marchantiidae</taxon>
        <taxon>Marchantiales</taxon>
        <taxon>Ricciaceae</taxon>
        <taxon>Riccia</taxon>
    </lineage>
</organism>
<dbReference type="EMBL" id="JBHFFA010000007">
    <property type="protein sequence ID" value="KAL2612117.1"/>
    <property type="molecule type" value="Genomic_DNA"/>
</dbReference>